<name>A0A6C0KQ15_9ZZZZ</name>
<dbReference type="EMBL" id="MN740933">
    <property type="protein sequence ID" value="QHU18474.1"/>
    <property type="molecule type" value="Genomic_DNA"/>
</dbReference>
<dbReference type="Gene3D" id="3.40.50.11350">
    <property type="match status" value="1"/>
</dbReference>
<evidence type="ECO:0008006" key="2">
    <source>
        <dbReference type="Google" id="ProtNLM"/>
    </source>
</evidence>
<accession>A0A6C0KQ15</accession>
<sequence>MPGVKAIHLRMQGGFCNRLRSIVSGVLWAEDLDCPLHIYWPVEPGHMACCLEELLVFSSIPRLKEAREGYLRNARQVLSFEDMKIVVHGFCFGDEVRIQSYSEFHPQVWGERGLAILRQIQIVPSLEEEAQAHWNLMGGESDWIGVHFRGTDHYKCLRDSPLTSFLQKLDSLPSAKVFLATDQPGVKGEFIERYGRSRIASTVFDLGRDTKHQQKAGVIEWLLLQKCGQIFGSLGSSYSEIAALRAGCPYIAVTTDTKTTPTE</sequence>
<protein>
    <recommendedName>
        <fullName evidence="2">Glycosyltransferase</fullName>
    </recommendedName>
</protein>
<organism evidence="1">
    <name type="scientific">viral metagenome</name>
    <dbReference type="NCBI Taxonomy" id="1070528"/>
    <lineage>
        <taxon>unclassified sequences</taxon>
        <taxon>metagenomes</taxon>
        <taxon>organismal metagenomes</taxon>
    </lineage>
</organism>
<dbReference type="AlphaFoldDB" id="A0A6C0KQ15"/>
<reference evidence="1" key="1">
    <citation type="journal article" date="2020" name="Nature">
        <title>Giant virus diversity and host interactions through global metagenomics.</title>
        <authorList>
            <person name="Schulz F."/>
            <person name="Roux S."/>
            <person name="Paez-Espino D."/>
            <person name="Jungbluth S."/>
            <person name="Walsh D.A."/>
            <person name="Denef V.J."/>
            <person name="McMahon K.D."/>
            <person name="Konstantinidis K.T."/>
            <person name="Eloe-Fadrosh E.A."/>
            <person name="Kyrpides N.C."/>
            <person name="Woyke T."/>
        </authorList>
    </citation>
    <scope>NUCLEOTIDE SEQUENCE</scope>
    <source>
        <strain evidence="1">GVMAG-S-3300013006-138</strain>
    </source>
</reference>
<evidence type="ECO:0000313" key="1">
    <source>
        <dbReference type="EMBL" id="QHU18474.1"/>
    </source>
</evidence>
<proteinExistence type="predicted"/>